<dbReference type="OrthoDB" id="9791347at2"/>
<evidence type="ECO:0000259" key="1">
    <source>
        <dbReference type="Pfam" id="PF01878"/>
    </source>
</evidence>
<dbReference type="Gene3D" id="3.10.590.10">
    <property type="entry name" value="ph1033 like domains"/>
    <property type="match status" value="1"/>
</dbReference>
<reference evidence="2 3" key="1">
    <citation type="submission" date="2012-05" db="EMBL/GenBank/DDBJ databases">
        <title>The Genome Sequence of Sutterella wadsworthensis 2_1_59BFAA.</title>
        <authorList>
            <consortium name="The Broad Institute Genome Sequencing Platform"/>
            <person name="Earl A."/>
            <person name="Ward D."/>
            <person name="Feldgarden M."/>
            <person name="Gevers D."/>
            <person name="Daigneault M."/>
            <person name="Strauss J."/>
            <person name="Allen-Vercoe E."/>
            <person name="Walker B."/>
            <person name="Young S.K."/>
            <person name="Zeng Q."/>
            <person name="Gargeya S."/>
            <person name="Fitzgerald M."/>
            <person name="Haas B."/>
            <person name="Abouelleil A."/>
            <person name="Alvarado L."/>
            <person name="Arachchi H.M."/>
            <person name="Berlin A.M."/>
            <person name="Chapman S.B."/>
            <person name="Goldberg J."/>
            <person name="Griggs A."/>
            <person name="Gujja S."/>
            <person name="Hansen M."/>
            <person name="Howarth C."/>
            <person name="Imamovic A."/>
            <person name="Larimer J."/>
            <person name="McCowen C."/>
            <person name="Montmayeur A."/>
            <person name="Murphy C."/>
            <person name="Neiman D."/>
            <person name="Pearson M."/>
            <person name="Priest M."/>
            <person name="Roberts A."/>
            <person name="Saif S."/>
            <person name="Shea T."/>
            <person name="Sisk P."/>
            <person name="Sykes S."/>
            <person name="Wortman J."/>
            <person name="Nusbaum C."/>
            <person name="Birren B."/>
        </authorList>
    </citation>
    <scope>NUCLEOTIDE SEQUENCE [LARGE SCALE GENOMIC DNA]</scope>
    <source>
        <strain evidence="2 3">2_1_59BFAA</strain>
    </source>
</reference>
<dbReference type="Pfam" id="PF01878">
    <property type="entry name" value="EVE"/>
    <property type="match status" value="1"/>
</dbReference>
<organism evidence="2 3">
    <name type="scientific">Sutterella wadsworthensis 2_1_59BFAA</name>
    <dbReference type="NCBI Taxonomy" id="742823"/>
    <lineage>
        <taxon>Bacteria</taxon>
        <taxon>Pseudomonadati</taxon>
        <taxon>Pseudomonadota</taxon>
        <taxon>Betaproteobacteria</taxon>
        <taxon>Burkholderiales</taxon>
        <taxon>Sutterellaceae</taxon>
        <taxon>Sutterella</taxon>
    </lineage>
</organism>
<dbReference type="Proteomes" id="UP000005835">
    <property type="component" value="Unassembled WGS sequence"/>
</dbReference>
<sequence length="166" mass="18938">MNNTTVTEDLLRTASRFWLMKSEPGECSIDDALAAPGRRVSWFGIRNYQARNFMRDDMTIGDAVLFYHSSCAKPGIAGIARIASDVYPDELQFDPESEYYDPKSTKENPRWLTLDVEALFKCPVVEIGRLREEPELAGMRVLQKGNRLSITPVEKEEFAFIVRNLL</sequence>
<dbReference type="InterPro" id="IPR052181">
    <property type="entry name" value="5hmC_binding"/>
</dbReference>
<dbReference type="InterPro" id="IPR015947">
    <property type="entry name" value="PUA-like_sf"/>
</dbReference>
<evidence type="ECO:0000313" key="3">
    <source>
        <dbReference type="Proteomes" id="UP000005835"/>
    </source>
</evidence>
<dbReference type="PANTHER" id="PTHR14087:SF7">
    <property type="entry name" value="THYMOCYTE NUCLEAR PROTEIN 1"/>
    <property type="match status" value="1"/>
</dbReference>
<comment type="caution">
    <text evidence="2">The sequence shown here is derived from an EMBL/GenBank/DDBJ whole genome shotgun (WGS) entry which is preliminary data.</text>
</comment>
<evidence type="ECO:0000313" key="2">
    <source>
        <dbReference type="EMBL" id="EKB30699.1"/>
    </source>
</evidence>
<dbReference type="CDD" id="cd21133">
    <property type="entry name" value="EVE"/>
    <property type="match status" value="1"/>
</dbReference>
<dbReference type="AlphaFoldDB" id="K1KG87"/>
<accession>K1KG87</accession>
<dbReference type="InterPro" id="IPR047197">
    <property type="entry name" value="THYN1-like_EVE"/>
</dbReference>
<gene>
    <name evidence="2" type="ORF">HMPREF9465_01746</name>
</gene>
<dbReference type="InterPro" id="IPR002740">
    <property type="entry name" value="EVE_domain"/>
</dbReference>
<proteinExistence type="predicted"/>
<protein>
    <recommendedName>
        <fullName evidence="1">EVE domain-containing protein</fullName>
    </recommendedName>
</protein>
<keyword evidence="3" id="KW-1185">Reference proteome</keyword>
<dbReference type="PANTHER" id="PTHR14087">
    <property type="entry name" value="THYMOCYTE NUCLEAR PROTEIN 1"/>
    <property type="match status" value="1"/>
</dbReference>
<dbReference type="HOGENOM" id="CLU_041799_2_2_4"/>
<dbReference type="eggNOG" id="COG2947">
    <property type="taxonomic scope" value="Bacteria"/>
</dbReference>
<dbReference type="SUPFAM" id="SSF88697">
    <property type="entry name" value="PUA domain-like"/>
    <property type="match status" value="1"/>
</dbReference>
<feature type="domain" description="EVE" evidence="1">
    <location>
        <begin position="16"/>
        <end position="163"/>
    </location>
</feature>
<dbReference type="PATRIC" id="fig|742823.3.peg.1742"/>
<dbReference type="EMBL" id="ADMG01000037">
    <property type="protein sequence ID" value="EKB30699.1"/>
    <property type="molecule type" value="Genomic_DNA"/>
</dbReference>
<dbReference type="RefSeq" id="WP_005436142.1">
    <property type="nucleotide sequence ID" value="NZ_JH815518.1"/>
</dbReference>
<name>K1KG87_9BURK</name>
<dbReference type="STRING" id="742823.HMPREF9465_01746"/>